<dbReference type="InterPro" id="IPR013083">
    <property type="entry name" value="Znf_RING/FYVE/PHD"/>
</dbReference>
<dbReference type="Pfam" id="PF13920">
    <property type="entry name" value="zf-C3HC4_3"/>
    <property type="match status" value="1"/>
</dbReference>
<reference evidence="7" key="1">
    <citation type="journal article" date="2023" name="GigaByte">
        <title>Genome assembly of the bearded iris, Iris pallida Lam.</title>
        <authorList>
            <person name="Bruccoleri R.E."/>
            <person name="Oakeley E.J."/>
            <person name="Faust A.M.E."/>
            <person name="Altorfer M."/>
            <person name="Dessus-Babus S."/>
            <person name="Burckhardt D."/>
            <person name="Oertli M."/>
            <person name="Naumann U."/>
            <person name="Petersen F."/>
            <person name="Wong J."/>
        </authorList>
    </citation>
    <scope>NUCLEOTIDE SEQUENCE</scope>
    <source>
        <strain evidence="7">GSM-AAB239-AS_SAM_17_03QT</strain>
    </source>
</reference>
<evidence type="ECO:0000313" key="7">
    <source>
        <dbReference type="EMBL" id="KAJ6847541.1"/>
    </source>
</evidence>
<dbReference type="AlphaFoldDB" id="A0AAX6I3M7"/>
<keyword evidence="5" id="KW-0175">Coiled coil</keyword>
<dbReference type="Gene3D" id="3.30.40.10">
    <property type="entry name" value="Zinc/RING finger domain, C3HC4 (zinc finger)"/>
    <property type="match status" value="1"/>
</dbReference>
<evidence type="ECO:0000256" key="5">
    <source>
        <dbReference type="SAM" id="Coils"/>
    </source>
</evidence>
<proteinExistence type="predicted"/>
<dbReference type="PANTHER" id="PTHR42647:SF12">
    <property type="entry name" value="BOI-RELATED E3 UBIQUITIN-PROTEIN LIGASE 2-RELATED"/>
    <property type="match status" value="1"/>
</dbReference>
<feature type="coiled-coil region" evidence="5">
    <location>
        <begin position="118"/>
        <end position="145"/>
    </location>
</feature>
<dbReference type="PANTHER" id="PTHR42647">
    <property type="entry name" value="SBP (S-RIBONUCLEASE BINDING PROTEIN) FAMILY PROTEIN"/>
    <property type="match status" value="1"/>
</dbReference>
<protein>
    <submittedName>
        <fullName evidence="7">BOI-related E3 ubiquitin-protein ligase 3</fullName>
    </submittedName>
</protein>
<keyword evidence="1" id="KW-0479">Metal-binding</keyword>
<dbReference type="GO" id="GO:0043067">
    <property type="term" value="P:regulation of programmed cell death"/>
    <property type="evidence" value="ECO:0007669"/>
    <property type="project" value="TreeGrafter"/>
</dbReference>
<name>A0AAX6I3M7_IRIPA</name>
<dbReference type="Proteomes" id="UP001140949">
    <property type="component" value="Unassembled WGS sequence"/>
</dbReference>
<evidence type="ECO:0000259" key="6">
    <source>
        <dbReference type="PROSITE" id="PS50089"/>
    </source>
</evidence>
<dbReference type="GO" id="GO:0008270">
    <property type="term" value="F:zinc ion binding"/>
    <property type="evidence" value="ECO:0007669"/>
    <property type="project" value="UniProtKB-KW"/>
</dbReference>
<evidence type="ECO:0000256" key="3">
    <source>
        <dbReference type="ARBA" id="ARBA00022833"/>
    </source>
</evidence>
<keyword evidence="3" id="KW-0862">Zinc</keyword>
<reference evidence="7" key="2">
    <citation type="submission" date="2023-04" db="EMBL/GenBank/DDBJ databases">
        <authorList>
            <person name="Bruccoleri R.E."/>
            <person name="Oakeley E.J."/>
            <person name="Faust A.-M."/>
            <person name="Dessus-Babus S."/>
            <person name="Altorfer M."/>
            <person name="Burckhardt D."/>
            <person name="Oertli M."/>
            <person name="Naumann U."/>
            <person name="Petersen F."/>
            <person name="Wong J."/>
        </authorList>
    </citation>
    <scope>NUCLEOTIDE SEQUENCE</scope>
    <source>
        <strain evidence="7">GSM-AAB239-AS_SAM_17_03QT</strain>
        <tissue evidence="7">Leaf</tissue>
    </source>
</reference>
<dbReference type="InterPro" id="IPR001841">
    <property type="entry name" value="Znf_RING"/>
</dbReference>
<dbReference type="EMBL" id="JANAVB010005397">
    <property type="protein sequence ID" value="KAJ6847541.1"/>
    <property type="molecule type" value="Genomic_DNA"/>
</dbReference>
<evidence type="ECO:0000256" key="2">
    <source>
        <dbReference type="ARBA" id="ARBA00022771"/>
    </source>
</evidence>
<evidence type="ECO:0000256" key="1">
    <source>
        <dbReference type="ARBA" id="ARBA00022723"/>
    </source>
</evidence>
<evidence type="ECO:0000256" key="4">
    <source>
        <dbReference type="PROSITE-ProRule" id="PRU00175"/>
    </source>
</evidence>
<keyword evidence="2 4" id="KW-0863">Zinc-finger</keyword>
<organism evidence="7 8">
    <name type="scientific">Iris pallida</name>
    <name type="common">Sweet iris</name>
    <dbReference type="NCBI Taxonomy" id="29817"/>
    <lineage>
        <taxon>Eukaryota</taxon>
        <taxon>Viridiplantae</taxon>
        <taxon>Streptophyta</taxon>
        <taxon>Embryophyta</taxon>
        <taxon>Tracheophyta</taxon>
        <taxon>Spermatophyta</taxon>
        <taxon>Magnoliopsida</taxon>
        <taxon>Liliopsida</taxon>
        <taxon>Asparagales</taxon>
        <taxon>Iridaceae</taxon>
        <taxon>Iridoideae</taxon>
        <taxon>Irideae</taxon>
        <taxon>Iris</taxon>
    </lineage>
</organism>
<gene>
    <name evidence="7" type="ORF">M6B38_277270</name>
</gene>
<dbReference type="GO" id="GO:0004842">
    <property type="term" value="F:ubiquitin-protein transferase activity"/>
    <property type="evidence" value="ECO:0007669"/>
    <property type="project" value="TreeGrafter"/>
</dbReference>
<accession>A0AAX6I3M7</accession>
<sequence>MAVEAQHMSVEAQHLRLFKAATATSARECIDKQSMYKAHMGLVDYADDYALSCVTMSNGGMSRKRPRDVIDVNRQSMLEDDCLVAQHVERMRAEMMEGKMRFARQVISLVDERVSKRVRAKDEEIEQMRKLNFALEEKMKTLATENQVWQYLAQTNEAAANALRANLQHVLAQQQEQRVLGDDAESCCGDNFGEACSTTRRTTTEDDGGRRLCRSCSAHEPSVLLLPCHHLCLCATCARTTDVCPICRSCRTGSLNVNLF</sequence>
<dbReference type="PROSITE" id="PS50089">
    <property type="entry name" value="ZF_RING_2"/>
    <property type="match status" value="1"/>
</dbReference>
<keyword evidence="8" id="KW-1185">Reference proteome</keyword>
<evidence type="ECO:0000313" key="8">
    <source>
        <dbReference type="Proteomes" id="UP001140949"/>
    </source>
</evidence>
<comment type="caution">
    <text evidence="7">The sequence shown here is derived from an EMBL/GenBank/DDBJ whole genome shotgun (WGS) entry which is preliminary data.</text>
</comment>
<feature type="domain" description="RING-type" evidence="6">
    <location>
        <begin position="213"/>
        <end position="248"/>
    </location>
</feature>